<proteinExistence type="predicted"/>
<evidence type="ECO:0000256" key="1">
    <source>
        <dbReference type="SAM" id="MobiDB-lite"/>
    </source>
</evidence>
<accession>A0AAV1SUF1</accession>
<feature type="compositionally biased region" description="Low complexity" evidence="1">
    <location>
        <begin position="306"/>
        <end position="318"/>
    </location>
</feature>
<reference evidence="3 4" key="1">
    <citation type="submission" date="2024-01" db="EMBL/GenBank/DDBJ databases">
        <authorList>
            <person name="Waweru B."/>
        </authorList>
    </citation>
    <scope>NUCLEOTIDE SEQUENCE [LARGE SCALE GENOMIC DNA]</scope>
</reference>
<dbReference type="EMBL" id="CAWUPB010001197">
    <property type="protein sequence ID" value="CAK7356329.1"/>
    <property type="molecule type" value="Genomic_DNA"/>
</dbReference>
<feature type="compositionally biased region" description="Basic and acidic residues" evidence="1">
    <location>
        <begin position="225"/>
        <end position="234"/>
    </location>
</feature>
<feature type="compositionally biased region" description="Acidic residues" evidence="1">
    <location>
        <begin position="487"/>
        <end position="502"/>
    </location>
</feature>
<feature type="transmembrane region" description="Helical" evidence="2">
    <location>
        <begin position="58"/>
        <end position="76"/>
    </location>
</feature>
<evidence type="ECO:0000256" key="2">
    <source>
        <dbReference type="SAM" id="Phobius"/>
    </source>
</evidence>
<keyword evidence="2" id="KW-1133">Transmembrane helix</keyword>
<dbReference type="Proteomes" id="UP001314170">
    <property type="component" value="Unassembled WGS sequence"/>
</dbReference>
<feature type="compositionally biased region" description="Basic and acidic residues" evidence="1">
    <location>
        <begin position="365"/>
        <end position="376"/>
    </location>
</feature>
<feature type="transmembrane region" description="Helical" evidence="2">
    <location>
        <begin position="25"/>
        <end position="46"/>
    </location>
</feature>
<evidence type="ECO:0000313" key="4">
    <source>
        <dbReference type="Proteomes" id="UP001314170"/>
    </source>
</evidence>
<dbReference type="PANTHER" id="PTHR34059:SF1">
    <property type="entry name" value="EXPRESSED PROTEIN"/>
    <property type="match status" value="1"/>
</dbReference>
<feature type="compositionally biased region" description="Polar residues" evidence="1">
    <location>
        <begin position="353"/>
        <end position="364"/>
    </location>
</feature>
<dbReference type="PANTHER" id="PTHR34059">
    <property type="entry name" value="EXPRESSED PROTEIN"/>
    <property type="match status" value="1"/>
</dbReference>
<feature type="compositionally biased region" description="Low complexity" evidence="1">
    <location>
        <begin position="503"/>
        <end position="514"/>
    </location>
</feature>
<feature type="region of interest" description="Disordered" evidence="1">
    <location>
        <begin position="445"/>
        <end position="518"/>
    </location>
</feature>
<dbReference type="AlphaFoldDB" id="A0AAV1SUF1"/>
<keyword evidence="2" id="KW-0812">Transmembrane</keyword>
<protein>
    <recommendedName>
        <fullName evidence="5">Hydroxyproline-rich glycoprotein family protein</fullName>
    </recommendedName>
</protein>
<name>A0AAV1SUF1_9ROSI</name>
<organism evidence="3 4">
    <name type="scientific">Dovyalis caffra</name>
    <dbReference type="NCBI Taxonomy" id="77055"/>
    <lineage>
        <taxon>Eukaryota</taxon>
        <taxon>Viridiplantae</taxon>
        <taxon>Streptophyta</taxon>
        <taxon>Embryophyta</taxon>
        <taxon>Tracheophyta</taxon>
        <taxon>Spermatophyta</taxon>
        <taxon>Magnoliopsida</taxon>
        <taxon>eudicotyledons</taxon>
        <taxon>Gunneridae</taxon>
        <taxon>Pentapetalae</taxon>
        <taxon>rosids</taxon>
        <taxon>fabids</taxon>
        <taxon>Malpighiales</taxon>
        <taxon>Salicaceae</taxon>
        <taxon>Flacourtieae</taxon>
        <taxon>Dovyalis</taxon>
    </lineage>
</organism>
<keyword evidence="2" id="KW-0472">Membrane</keyword>
<evidence type="ECO:0000313" key="3">
    <source>
        <dbReference type="EMBL" id="CAK7356329.1"/>
    </source>
</evidence>
<feature type="compositionally biased region" description="Low complexity" evidence="1">
    <location>
        <begin position="284"/>
        <end position="297"/>
    </location>
</feature>
<feature type="compositionally biased region" description="Low complexity" evidence="1">
    <location>
        <begin position="199"/>
        <end position="216"/>
    </location>
</feature>
<gene>
    <name evidence="3" type="ORF">DCAF_LOCUS26600</name>
</gene>
<feature type="compositionally biased region" description="Pro residues" evidence="1">
    <location>
        <begin position="338"/>
        <end position="351"/>
    </location>
</feature>
<feature type="compositionally biased region" description="Polar residues" evidence="1">
    <location>
        <begin position="189"/>
        <end position="198"/>
    </location>
</feature>
<evidence type="ECO:0008006" key="5">
    <source>
        <dbReference type="Google" id="ProtNLM"/>
    </source>
</evidence>
<keyword evidence="4" id="KW-1185">Reference proteome</keyword>
<comment type="caution">
    <text evidence="3">The sequence shown here is derived from an EMBL/GenBank/DDBJ whole genome shotgun (WGS) entry which is preliminary data.</text>
</comment>
<sequence length="539" mass="60700">MADANYYTKYQQQNQPNPTKYYNHFLYKALIVTLFLIIIPLFPSQAPEFINQTLNTRGWEFLHLVFVGIAVSYGLFSRRNDETEKEINNHSNHLKFDNAQSYVSRFLQVSSVFDDEVDSPPKSEETMVQTWSNQYYRNDPVVVVAEQNSALANEQRATSSGIGEKPLLLPVRSLKSRVIDADAGETGKESTGGSASICRSNSNSGSKRFSSNSSKNKSGEFGGSDYHESEEKLQENVVLPSPIPWRSRSGRMEMKEEADSPPLYNLPPPLEESEYNRYFKSQVPRSARSSSATSSPKLSPPPSFPSPKKFSPSPSFSTEVQGKSVEDFVRKKSIYRSPPAPPPPPPPPPPMNRKSSSMKPISSANHDEAALERELKRSFTTELEGFSRGGILSMPKSVKTIRSYNFLGEARKEKEFDDRINSKSEKRLKEVEASAMGRIGRKTVGFDQSSFKTERQNHENVTFTPQPTFMEFQEEENEEFVEKLVMESDEESETEEEEEDDIAGSSFASGMAASPKKKQRLLAVQMTADLMLTRRLMNS</sequence>
<feature type="region of interest" description="Disordered" evidence="1">
    <location>
        <begin position="183"/>
        <end position="376"/>
    </location>
</feature>